<name>X1HA42_9ZZZZ</name>
<keyword evidence="1" id="KW-0238">DNA-binding</keyword>
<gene>
    <name evidence="3" type="ORF">S03H2_24839</name>
</gene>
<dbReference type="AlphaFoldDB" id="X1HA42"/>
<dbReference type="Gene3D" id="3.40.50.2300">
    <property type="match status" value="1"/>
</dbReference>
<feature type="non-terminal residue" evidence="3">
    <location>
        <position position="112"/>
    </location>
</feature>
<dbReference type="InterPro" id="IPR039420">
    <property type="entry name" value="WalR-like"/>
</dbReference>
<dbReference type="InterPro" id="IPR058245">
    <property type="entry name" value="NreC/VraR/RcsB-like_REC"/>
</dbReference>
<dbReference type="InterPro" id="IPR001789">
    <property type="entry name" value="Sig_transdc_resp-reg_receiver"/>
</dbReference>
<dbReference type="SMART" id="SM00448">
    <property type="entry name" value="REC"/>
    <property type="match status" value="1"/>
</dbReference>
<dbReference type="PANTHER" id="PTHR43214">
    <property type="entry name" value="TWO-COMPONENT RESPONSE REGULATOR"/>
    <property type="match status" value="1"/>
</dbReference>
<sequence>MEKAIRILLVDDHEVVREGLQRMLEREEDMEVVGQSADAEEALLQLEVFSPNIVLMDVKMPGMDGIELTRQLKEKQPSCNVIMLTLYDEHLAEAMEAGAKGYLTKDIKRAEL</sequence>
<feature type="domain" description="Response regulatory" evidence="2">
    <location>
        <begin position="6"/>
        <end position="112"/>
    </location>
</feature>
<dbReference type="EMBL" id="BARU01013903">
    <property type="protein sequence ID" value="GAH42188.1"/>
    <property type="molecule type" value="Genomic_DNA"/>
</dbReference>
<proteinExistence type="predicted"/>
<comment type="caution">
    <text evidence="3">The sequence shown here is derived from an EMBL/GenBank/DDBJ whole genome shotgun (WGS) entry which is preliminary data.</text>
</comment>
<accession>X1HA42</accession>
<dbReference type="Pfam" id="PF00072">
    <property type="entry name" value="Response_reg"/>
    <property type="match status" value="1"/>
</dbReference>
<dbReference type="GO" id="GO:0003677">
    <property type="term" value="F:DNA binding"/>
    <property type="evidence" value="ECO:0007669"/>
    <property type="project" value="UniProtKB-KW"/>
</dbReference>
<evidence type="ECO:0000313" key="3">
    <source>
        <dbReference type="EMBL" id="GAH42188.1"/>
    </source>
</evidence>
<protein>
    <recommendedName>
        <fullName evidence="2">Response regulatory domain-containing protein</fullName>
    </recommendedName>
</protein>
<dbReference type="PROSITE" id="PS50110">
    <property type="entry name" value="RESPONSE_REGULATORY"/>
    <property type="match status" value="1"/>
</dbReference>
<reference evidence="3" key="1">
    <citation type="journal article" date="2014" name="Front. Microbiol.">
        <title>High frequency of phylogenetically diverse reductive dehalogenase-homologous genes in deep subseafloor sedimentary metagenomes.</title>
        <authorList>
            <person name="Kawai M."/>
            <person name="Futagami T."/>
            <person name="Toyoda A."/>
            <person name="Takaki Y."/>
            <person name="Nishi S."/>
            <person name="Hori S."/>
            <person name="Arai W."/>
            <person name="Tsubouchi T."/>
            <person name="Morono Y."/>
            <person name="Uchiyama I."/>
            <person name="Ito T."/>
            <person name="Fujiyama A."/>
            <person name="Inagaki F."/>
            <person name="Takami H."/>
        </authorList>
    </citation>
    <scope>NUCLEOTIDE SEQUENCE</scope>
    <source>
        <strain evidence="3">Expedition CK06-06</strain>
    </source>
</reference>
<evidence type="ECO:0000256" key="1">
    <source>
        <dbReference type="ARBA" id="ARBA00023125"/>
    </source>
</evidence>
<evidence type="ECO:0000259" key="2">
    <source>
        <dbReference type="PROSITE" id="PS50110"/>
    </source>
</evidence>
<dbReference type="CDD" id="cd17535">
    <property type="entry name" value="REC_NarL-like"/>
    <property type="match status" value="1"/>
</dbReference>
<dbReference type="InterPro" id="IPR011006">
    <property type="entry name" value="CheY-like_superfamily"/>
</dbReference>
<dbReference type="GO" id="GO:0000160">
    <property type="term" value="P:phosphorelay signal transduction system"/>
    <property type="evidence" value="ECO:0007669"/>
    <property type="project" value="InterPro"/>
</dbReference>
<dbReference type="SUPFAM" id="SSF52172">
    <property type="entry name" value="CheY-like"/>
    <property type="match status" value="1"/>
</dbReference>
<organism evidence="3">
    <name type="scientific">marine sediment metagenome</name>
    <dbReference type="NCBI Taxonomy" id="412755"/>
    <lineage>
        <taxon>unclassified sequences</taxon>
        <taxon>metagenomes</taxon>
        <taxon>ecological metagenomes</taxon>
    </lineage>
</organism>